<dbReference type="SUPFAM" id="SSF50494">
    <property type="entry name" value="Trypsin-like serine proteases"/>
    <property type="match status" value="1"/>
</dbReference>
<dbReference type="AlphaFoldDB" id="E9DX21"/>
<dbReference type="HOGENOM" id="CLU_006842_7_5_1"/>
<dbReference type="InterPro" id="IPR009003">
    <property type="entry name" value="Peptidase_S1_PA"/>
</dbReference>
<dbReference type="Pfam" id="PF00089">
    <property type="entry name" value="Trypsin"/>
    <property type="match status" value="1"/>
</dbReference>
<dbReference type="EMBL" id="GL698479">
    <property type="protein sequence ID" value="EFY91884.1"/>
    <property type="molecule type" value="Genomic_DNA"/>
</dbReference>
<dbReference type="Proteomes" id="UP000002499">
    <property type="component" value="Unassembled WGS sequence"/>
</dbReference>
<keyword evidence="1" id="KW-1015">Disulfide bond</keyword>
<protein>
    <submittedName>
        <fullName evidence="4">Trypsin</fullName>
    </submittedName>
</protein>
<evidence type="ECO:0000313" key="5">
    <source>
        <dbReference type="Proteomes" id="UP000002499"/>
    </source>
</evidence>
<feature type="chain" id="PRO_5003234842" evidence="2">
    <location>
        <begin position="22"/>
        <end position="226"/>
    </location>
</feature>
<dbReference type="STRING" id="655827.E9DX21"/>
<dbReference type="PROSITE" id="PS00134">
    <property type="entry name" value="TRYPSIN_HIS"/>
    <property type="match status" value="1"/>
</dbReference>
<dbReference type="eggNOG" id="KOG3627">
    <property type="taxonomic scope" value="Eukaryota"/>
</dbReference>
<dbReference type="FunFam" id="2.40.10.10:FF:000068">
    <property type="entry name" value="transmembrane protease serine 2"/>
    <property type="match status" value="1"/>
</dbReference>
<dbReference type="InterPro" id="IPR001314">
    <property type="entry name" value="Peptidase_S1A"/>
</dbReference>
<dbReference type="PROSITE" id="PS50240">
    <property type="entry name" value="TRYPSIN_DOM"/>
    <property type="match status" value="1"/>
</dbReference>
<dbReference type="InParanoid" id="E9DX21"/>
<dbReference type="GO" id="GO:0006508">
    <property type="term" value="P:proteolysis"/>
    <property type="evidence" value="ECO:0007669"/>
    <property type="project" value="InterPro"/>
</dbReference>
<gene>
    <name evidence="4" type="ORF">MAC_02169</name>
</gene>
<proteinExistence type="predicted"/>
<evidence type="ECO:0000259" key="3">
    <source>
        <dbReference type="PROSITE" id="PS50240"/>
    </source>
</evidence>
<dbReference type="PANTHER" id="PTHR24252">
    <property type="entry name" value="ACROSIN-RELATED"/>
    <property type="match status" value="1"/>
</dbReference>
<feature type="domain" description="Peptidase S1" evidence="3">
    <location>
        <begin position="26"/>
        <end position="226"/>
    </location>
</feature>
<name>E9DX21_METAQ</name>
<dbReference type="OrthoDB" id="4915747at2759"/>
<evidence type="ECO:0000256" key="2">
    <source>
        <dbReference type="SAM" id="SignalP"/>
    </source>
</evidence>
<dbReference type="SMART" id="SM00020">
    <property type="entry name" value="Tryp_SPc"/>
    <property type="match status" value="1"/>
</dbReference>
<dbReference type="OMA" id="RETRHPK"/>
<keyword evidence="5" id="KW-1185">Reference proteome</keyword>
<dbReference type="Gene3D" id="2.40.10.10">
    <property type="entry name" value="Trypsin-like serine proteases"/>
    <property type="match status" value="1"/>
</dbReference>
<dbReference type="GO" id="GO:0004252">
    <property type="term" value="F:serine-type endopeptidase activity"/>
    <property type="evidence" value="ECO:0007669"/>
    <property type="project" value="InterPro"/>
</dbReference>
<dbReference type="InterPro" id="IPR001254">
    <property type="entry name" value="Trypsin_dom"/>
</dbReference>
<accession>E9DX21</accession>
<dbReference type="PRINTS" id="PR00722">
    <property type="entry name" value="CHYMOTRYPSIN"/>
</dbReference>
<evidence type="ECO:0000256" key="1">
    <source>
        <dbReference type="ARBA" id="ARBA00023157"/>
    </source>
</evidence>
<reference evidence="4 5" key="1">
    <citation type="journal article" date="2011" name="PLoS Genet.">
        <title>Genome sequencing and comparative transcriptomics of the model entomopathogenic fungi Metarhizium anisopliae and M. acridum.</title>
        <authorList>
            <person name="Gao Q."/>
            <person name="Jin K."/>
            <person name="Ying S.H."/>
            <person name="Zhang Y."/>
            <person name="Xiao G."/>
            <person name="Shang Y."/>
            <person name="Duan Z."/>
            <person name="Hu X."/>
            <person name="Xie X.Q."/>
            <person name="Zhou G."/>
            <person name="Peng G."/>
            <person name="Luo Z."/>
            <person name="Huang W."/>
            <person name="Wang B."/>
            <person name="Fang W."/>
            <person name="Wang S."/>
            <person name="Zhong Y."/>
            <person name="Ma L.J."/>
            <person name="St Leger R.J."/>
            <person name="Zhao G.P."/>
            <person name="Pei Y."/>
            <person name="Feng M.G."/>
            <person name="Xia Y."/>
            <person name="Wang C."/>
        </authorList>
    </citation>
    <scope>NUCLEOTIDE SEQUENCE [LARGE SCALE GENOMIC DNA]</scope>
    <source>
        <strain evidence="4 5">CQMa 102</strain>
    </source>
</reference>
<feature type="signal peptide" evidence="2">
    <location>
        <begin position="1"/>
        <end position="21"/>
    </location>
</feature>
<dbReference type="InterPro" id="IPR043504">
    <property type="entry name" value="Peptidase_S1_PA_chymotrypsin"/>
</dbReference>
<sequence>MLHKVAIRLAIALAGISAAASIDKRIIGGQDAQEGDFPFIVSIRTPGHACGGSLLDSTTVLTAAHCIPSDWQRKNFHVRAGTLDLKKPGVDAKVASAKVHPDYKYRGKEGEPYAVNDIGIIKLSTPLKESEKIGYAKLPADGFDPMVNSTAVVAGWYVLFSLARGVQDVRLNRLGDSVEKLAKVVIPVREREDCYKIDETARARDTLPFRHRFLSRDPTACIALDL</sequence>
<dbReference type="InterPro" id="IPR018114">
    <property type="entry name" value="TRYPSIN_HIS"/>
</dbReference>
<organism evidence="5">
    <name type="scientific">Metarhizium acridum (strain CQMa 102)</name>
    <dbReference type="NCBI Taxonomy" id="655827"/>
    <lineage>
        <taxon>Eukaryota</taxon>
        <taxon>Fungi</taxon>
        <taxon>Dikarya</taxon>
        <taxon>Ascomycota</taxon>
        <taxon>Pezizomycotina</taxon>
        <taxon>Sordariomycetes</taxon>
        <taxon>Hypocreomycetidae</taxon>
        <taxon>Hypocreales</taxon>
        <taxon>Clavicipitaceae</taxon>
        <taxon>Metarhizium</taxon>
    </lineage>
</organism>
<dbReference type="PANTHER" id="PTHR24252:SF10">
    <property type="entry name" value="SERINE PROTEASE 56"/>
    <property type="match status" value="1"/>
</dbReference>
<dbReference type="CDD" id="cd00190">
    <property type="entry name" value="Tryp_SPc"/>
    <property type="match status" value="1"/>
</dbReference>
<evidence type="ECO:0000313" key="4">
    <source>
        <dbReference type="EMBL" id="EFY91884.1"/>
    </source>
</evidence>
<keyword evidence="2" id="KW-0732">Signal</keyword>